<evidence type="ECO:0000313" key="3">
    <source>
        <dbReference type="EMBL" id="SCG45734.1"/>
    </source>
</evidence>
<dbReference type="InterPro" id="IPR018649">
    <property type="entry name" value="SHOCT"/>
</dbReference>
<accession>A0A1C5HIC6</accession>
<dbReference type="EMBL" id="LT607754">
    <property type="protein sequence ID" value="SCG45734.1"/>
    <property type="molecule type" value="Genomic_DNA"/>
</dbReference>
<feature type="transmembrane region" description="Helical" evidence="1">
    <location>
        <begin position="69"/>
        <end position="89"/>
    </location>
</feature>
<feature type="domain" description="SHOCT" evidence="2">
    <location>
        <begin position="244"/>
        <end position="270"/>
    </location>
</feature>
<name>A0A1C5HIC6_9ACTN</name>
<keyword evidence="1" id="KW-1133">Transmembrane helix</keyword>
<reference evidence="4" key="1">
    <citation type="submission" date="2016-06" db="EMBL/GenBank/DDBJ databases">
        <authorList>
            <person name="Varghese N."/>
            <person name="Submissions Spin"/>
        </authorList>
    </citation>
    <scope>NUCLEOTIDE SEQUENCE [LARGE SCALE GENOMIC DNA]</scope>
    <source>
        <strain evidence="4">DSM 43819</strain>
    </source>
</reference>
<gene>
    <name evidence="3" type="ORF">GA0070613_1373</name>
</gene>
<evidence type="ECO:0000256" key="1">
    <source>
        <dbReference type="SAM" id="Phobius"/>
    </source>
</evidence>
<organism evidence="3 4">
    <name type="scientific">Micromonospora inositola</name>
    <dbReference type="NCBI Taxonomy" id="47865"/>
    <lineage>
        <taxon>Bacteria</taxon>
        <taxon>Bacillati</taxon>
        <taxon>Actinomycetota</taxon>
        <taxon>Actinomycetes</taxon>
        <taxon>Micromonosporales</taxon>
        <taxon>Micromonosporaceae</taxon>
        <taxon>Micromonospora</taxon>
    </lineage>
</organism>
<evidence type="ECO:0000259" key="2">
    <source>
        <dbReference type="Pfam" id="PF09851"/>
    </source>
</evidence>
<protein>
    <submittedName>
        <fullName evidence="3">Short C-terminal domain-containing protein</fullName>
    </submittedName>
</protein>
<keyword evidence="4" id="KW-1185">Reference proteome</keyword>
<keyword evidence="1" id="KW-0472">Membrane</keyword>
<feature type="transmembrane region" description="Helical" evidence="1">
    <location>
        <begin position="14"/>
        <end position="42"/>
    </location>
</feature>
<sequence>MVDRAKVGGRPRSVTIAVTLMTVVAAGYLADAVAVAAGAAAYPDRVREALNASDVDPRAFDALKPLASALPYVAALITAVAALVLLGIAASVRAGHFAGRIIAWIAIGLSLMCSFCGLGQAGTPAFSGIAYVSAFSRDASGTHTFVQRLPAAYPPAYQYLSAGFALFAMLALIVVVVLLARPSANRFFRPVRQLAPQPATHYLADSAPATHYPGDSAPATHYLGDSAPAPVAGAARPIIGQISQLSVLVRQHQRGELTDEEFAAARQQLLGGP</sequence>
<dbReference type="Proteomes" id="UP000198221">
    <property type="component" value="Chromosome I"/>
</dbReference>
<proteinExistence type="predicted"/>
<feature type="transmembrane region" description="Helical" evidence="1">
    <location>
        <begin position="101"/>
        <end position="121"/>
    </location>
</feature>
<dbReference type="AlphaFoldDB" id="A0A1C5HIC6"/>
<keyword evidence="1" id="KW-0812">Transmembrane</keyword>
<feature type="transmembrane region" description="Helical" evidence="1">
    <location>
        <begin position="156"/>
        <end position="180"/>
    </location>
</feature>
<evidence type="ECO:0000313" key="4">
    <source>
        <dbReference type="Proteomes" id="UP000198221"/>
    </source>
</evidence>
<dbReference type="Pfam" id="PF09851">
    <property type="entry name" value="SHOCT"/>
    <property type="match status" value="1"/>
</dbReference>